<dbReference type="EMBL" id="FNKK01000002">
    <property type="protein sequence ID" value="SDR09797.1"/>
    <property type="molecule type" value="Genomic_DNA"/>
</dbReference>
<dbReference type="InterPro" id="IPR016032">
    <property type="entry name" value="Sig_transdc_resp-reg_C-effctor"/>
</dbReference>
<dbReference type="SMART" id="SM00421">
    <property type="entry name" value="HTH_LUXR"/>
    <property type="match status" value="1"/>
</dbReference>
<evidence type="ECO:0000313" key="3">
    <source>
        <dbReference type="Proteomes" id="UP000217103"/>
    </source>
</evidence>
<dbReference type="Pfam" id="PF00196">
    <property type="entry name" value="GerE"/>
    <property type="match status" value="1"/>
</dbReference>
<keyword evidence="2" id="KW-0723">Serine/threonine-protein kinase</keyword>
<reference evidence="2 3" key="1">
    <citation type="submission" date="2016-10" db="EMBL/GenBank/DDBJ databases">
        <authorList>
            <person name="de Groot N.N."/>
        </authorList>
    </citation>
    <scope>NUCLEOTIDE SEQUENCE [LARGE SCALE GENOMIC DNA]</scope>
    <source>
        <strain evidence="2 3">DSM 43794</strain>
    </source>
</reference>
<dbReference type="InterPro" id="IPR036388">
    <property type="entry name" value="WH-like_DNA-bd_sf"/>
</dbReference>
<dbReference type="PRINTS" id="PR00364">
    <property type="entry name" value="DISEASERSIST"/>
</dbReference>
<dbReference type="Proteomes" id="UP000217103">
    <property type="component" value="Unassembled WGS sequence"/>
</dbReference>
<dbReference type="AlphaFoldDB" id="A0A1H1G9C7"/>
<dbReference type="PANTHER" id="PTHR47691:SF3">
    <property type="entry name" value="HTH-TYPE TRANSCRIPTIONAL REGULATOR RV0890C-RELATED"/>
    <property type="match status" value="1"/>
</dbReference>
<dbReference type="PRINTS" id="PR00038">
    <property type="entry name" value="HTHLUXR"/>
</dbReference>
<dbReference type="InterPro" id="IPR027417">
    <property type="entry name" value="P-loop_NTPase"/>
</dbReference>
<dbReference type="PANTHER" id="PTHR47691">
    <property type="entry name" value="REGULATOR-RELATED"/>
    <property type="match status" value="1"/>
</dbReference>
<dbReference type="GO" id="GO:0006355">
    <property type="term" value="P:regulation of DNA-templated transcription"/>
    <property type="evidence" value="ECO:0007669"/>
    <property type="project" value="InterPro"/>
</dbReference>
<proteinExistence type="predicted"/>
<dbReference type="CDD" id="cd06170">
    <property type="entry name" value="LuxR_C_like"/>
    <property type="match status" value="1"/>
</dbReference>
<sequence length="772" mass="84955">MVANGQRALPVELTSFVGRRKEISDVRRTLRRSRLVTVTGIAGVGKTRVAVKAAEGVRRAFADGVRFVELSSLTDPDRLAQVLARALEVPDMGAQAGEEGLAEYLADKELLLLLDTCEHMIGACSRLVRTLLAAAPGLRVLATSRQPLGAPGEHNLVIRPMAVPEPQERPSPEALARYESVALLLERITAVDPSFELTEENAGTVAELCRRLDGIPLALELAAVRARVLPVDAILRLIEERFWLGDEATESADPRHRTMQAAIAWSHAFCTEEERLLWKRLSVFPGQFDLAAAEAVCADDRLAVERVYPALDGLVAKSILVCVKGADRTVYRMLDSIREFGTAQMRDPEERRELLVRHRDHYFAVARAGASVEPGGDLAERWVRVRGEWPNLRSALEFCAADPAEAAVGAKMVLALEYLWIACGMSREGRHYAEWFVQVGRPDPVTRVRLLSLLSYILVAQGDLRAANGHLKECEAILATVDDPACRTRLVKIRGTVAVGEGDLAGAERHLTEAIELLGCHEGSDVTMLAAMVELGIARIWLGRIDEAAEVLEDCKKICLSSGQSWAGSWADVGLALVLRARGEPREKALTLLRDALRVQRRVHDASGASLCLELIAWLAAGHEDPMWVTRLLHASHGQWRQVRQPLFGSPNFLAEHARCEERLRRSLSRADYEEAAAEGSAMSMDEAIAHALGGVDDPLAAAPPRERRVPLTPREEDVARLIAEGLTNREIARRLMVGRRTVDTHVEHILAKLNFSARSQIAAWVIRHRAG</sequence>
<dbReference type="PROSITE" id="PS50043">
    <property type="entry name" value="HTH_LUXR_2"/>
    <property type="match status" value="1"/>
</dbReference>
<dbReference type="Gene3D" id="3.40.50.300">
    <property type="entry name" value="P-loop containing nucleotide triphosphate hydrolases"/>
    <property type="match status" value="1"/>
</dbReference>
<name>A0A1H1G9C7_9ACTN</name>
<evidence type="ECO:0000313" key="2">
    <source>
        <dbReference type="EMBL" id="SDR09797.1"/>
    </source>
</evidence>
<dbReference type="GO" id="GO:0004674">
    <property type="term" value="F:protein serine/threonine kinase activity"/>
    <property type="evidence" value="ECO:0007669"/>
    <property type="project" value="UniProtKB-KW"/>
</dbReference>
<keyword evidence="2" id="KW-0418">Kinase</keyword>
<dbReference type="SUPFAM" id="SSF48452">
    <property type="entry name" value="TPR-like"/>
    <property type="match status" value="1"/>
</dbReference>
<dbReference type="SUPFAM" id="SSF46894">
    <property type="entry name" value="C-terminal effector domain of the bipartite response regulators"/>
    <property type="match status" value="1"/>
</dbReference>
<keyword evidence="2" id="KW-0808">Transferase</keyword>
<dbReference type="PROSITE" id="PS00622">
    <property type="entry name" value="HTH_LUXR_1"/>
    <property type="match status" value="1"/>
</dbReference>
<dbReference type="Gene3D" id="1.10.10.10">
    <property type="entry name" value="Winged helix-like DNA-binding domain superfamily/Winged helix DNA-binding domain"/>
    <property type="match status" value="1"/>
</dbReference>
<accession>A0A1H1G9C7</accession>
<dbReference type="GO" id="GO:0016887">
    <property type="term" value="F:ATP hydrolysis activity"/>
    <property type="evidence" value="ECO:0007669"/>
    <property type="project" value="InterPro"/>
</dbReference>
<dbReference type="InterPro" id="IPR000792">
    <property type="entry name" value="Tscrpt_reg_LuxR_C"/>
</dbReference>
<keyword evidence="3" id="KW-1185">Reference proteome</keyword>
<dbReference type="SUPFAM" id="SSF52540">
    <property type="entry name" value="P-loop containing nucleoside triphosphate hydrolases"/>
    <property type="match status" value="1"/>
</dbReference>
<dbReference type="InterPro" id="IPR049945">
    <property type="entry name" value="AAA_22"/>
</dbReference>
<organism evidence="2 3">
    <name type="scientific">Thermostaphylospora chromogena</name>
    <dbReference type="NCBI Taxonomy" id="35622"/>
    <lineage>
        <taxon>Bacteria</taxon>
        <taxon>Bacillati</taxon>
        <taxon>Actinomycetota</taxon>
        <taxon>Actinomycetes</taxon>
        <taxon>Streptosporangiales</taxon>
        <taxon>Thermomonosporaceae</taxon>
        <taxon>Thermostaphylospora</taxon>
    </lineage>
</organism>
<protein>
    <submittedName>
        <fullName evidence="2">Non-specific serine/threonine protein kinase</fullName>
    </submittedName>
</protein>
<dbReference type="RefSeq" id="WP_341350676.1">
    <property type="nucleotide sequence ID" value="NZ_FNKK01000002.1"/>
</dbReference>
<feature type="domain" description="HTH luxR-type" evidence="1">
    <location>
        <begin position="705"/>
        <end position="770"/>
    </location>
</feature>
<gene>
    <name evidence="2" type="ORF">SAMN04489764_3452</name>
</gene>
<dbReference type="STRING" id="35622.SAMN04489764_3452"/>
<dbReference type="Pfam" id="PF13401">
    <property type="entry name" value="AAA_22"/>
    <property type="match status" value="1"/>
</dbReference>
<evidence type="ECO:0000259" key="1">
    <source>
        <dbReference type="PROSITE" id="PS50043"/>
    </source>
</evidence>
<dbReference type="InterPro" id="IPR011990">
    <property type="entry name" value="TPR-like_helical_dom_sf"/>
</dbReference>
<dbReference type="GO" id="GO:0003677">
    <property type="term" value="F:DNA binding"/>
    <property type="evidence" value="ECO:0007669"/>
    <property type="project" value="InterPro"/>
</dbReference>
<dbReference type="Gene3D" id="1.25.40.10">
    <property type="entry name" value="Tetratricopeptide repeat domain"/>
    <property type="match status" value="1"/>
</dbReference>